<dbReference type="PROSITE" id="PS51257">
    <property type="entry name" value="PROKAR_LIPOPROTEIN"/>
    <property type="match status" value="1"/>
</dbReference>
<keyword evidence="2" id="KW-0472">Membrane</keyword>
<evidence type="ECO:0000256" key="2">
    <source>
        <dbReference type="RuleBase" id="RU362097"/>
    </source>
</evidence>
<dbReference type="PANTHER" id="PTHR30203">
    <property type="entry name" value="OUTER MEMBRANE CATION EFFLUX PROTEIN"/>
    <property type="match status" value="1"/>
</dbReference>
<feature type="compositionally biased region" description="Low complexity" evidence="3">
    <location>
        <begin position="112"/>
        <end position="121"/>
    </location>
</feature>
<dbReference type="SUPFAM" id="SSF56954">
    <property type="entry name" value="Outer membrane efflux proteins (OEP)"/>
    <property type="match status" value="1"/>
</dbReference>
<evidence type="ECO:0000313" key="4">
    <source>
        <dbReference type="EMBL" id="CDG83945.1"/>
    </source>
</evidence>
<dbReference type="GO" id="GO:0005886">
    <property type="term" value="C:plasma membrane"/>
    <property type="evidence" value="ECO:0007669"/>
    <property type="project" value="UniProtKB-SubCell"/>
</dbReference>
<proteinExistence type="inferred from homology"/>
<accession>W0V8Q2</accession>
<comment type="subcellular location">
    <subcellularLocation>
        <location evidence="2">Cell membrane</location>
        <topology evidence="2">Lipid-anchor</topology>
    </subcellularLocation>
</comment>
<comment type="similarity">
    <text evidence="1 2">Belongs to the outer membrane factor (OMF) (TC 1.B.17) family.</text>
</comment>
<keyword evidence="2" id="KW-0812">Transmembrane</keyword>
<dbReference type="PANTHER" id="PTHR30203:SF32">
    <property type="entry name" value="CATION EFFLUX SYSTEM PROTEIN CUSC"/>
    <property type="match status" value="1"/>
</dbReference>
<dbReference type="Proteomes" id="UP000027604">
    <property type="component" value="Chromosome I"/>
</dbReference>
<dbReference type="eggNOG" id="COG1538">
    <property type="taxonomic scope" value="Bacteria"/>
</dbReference>
<feature type="region of interest" description="Disordered" evidence="3">
    <location>
        <begin position="112"/>
        <end position="131"/>
    </location>
</feature>
<keyword evidence="5" id="KW-1185">Reference proteome</keyword>
<dbReference type="Gene3D" id="1.20.1600.10">
    <property type="entry name" value="Outer membrane efflux proteins (OEP)"/>
    <property type="match status" value="1"/>
</dbReference>
<dbReference type="AlphaFoldDB" id="W0V8Q2"/>
<evidence type="ECO:0000256" key="3">
    <source>
        <dbReference type="SAM" id="MobiDB-lite"/>
    </source>
</evidence>
<keyword evidence="2" id="KW-0564">Palmitate</keyword>
<keyword evidence="2" id="KW-0732">Signal</keyword>
<dbReference type="EMBL" id="HG322949">
    <property type="protein sequence ID" value="CDG83945.1"/>
    <property type="molecule type" value="Genomic_DNA"/>
</dbReference>
<dbReference type="HOGENOM" id="CLU_012817_13_3_4"/>
<evidence type="ECO:0000256" key="1">
    <source>
        <dbReference type="ARBA" id="ARBA00007613"/>
    </source>
</evidence>
<dbReference type="PATRIC" id="fig|1349767.4.peg.5113"/>
<evidence type="ECO:0000313" key="5">
    <source>
        <dbReference type="Proteomes" id="UP000027604"/>
    </source>
</evidence>
<reference evidence="4 5" key="1">
    <citation type="journal article" date="2015" name="Genome Announc.">
        <title>Genome Sequence of Mushroom Soft-Rot Pathogen Janthinobacterium agaricidamnosum.</title>
        <authorList>
            <person name="Graupner K."/>
            <person name="Lackner G."/>
            <person name="Hertweck C."/>
        </authorList>
    </citation>
    <scope>NUCLEOTIDE SEQUENCE [LARGE SCALE GENOMIC DNA]</scope>
    <source>
        <strain evidence="5">NBRC 102515 / DSM 9628</strain>
    </source>
</reference>
<dbReference type="KEGG" id="jag:GJA_3325"/>
<dbReference type="Pfam" id="PF02321">
    <property type="entry name" value="OEP"/>
    <property type="match status" value="2"/>
</dbReference>
<keyword evidence="2" id="KW-1134">Transmembrane beta strand</keyword>
<dbReference type="RefSeq" id="WP_051780951.1">
    <property type="nucleotide sequence ID" value="NZ_BCTH01000027.1"/>
</dbReference>
<keyword evidence="2" id="KW-0449">Lipoprotein</keyword>
<gene>
    <name evidence="4" type="primary">oprM</name>
    <name evidence="4" type="ORF">GJA_3325</name>
</gene>
<dbReference type="InterPro" id="IPR003423">
    <property type="entry name" value="OMP_efflux"/>
</dbReference>
<feature type="signal peptide" evidence="2">
    <location>
        <begin position="1"/>
        <end position="22"/>
    </location>
</feature>
<sequence length="497" mass="52696">MHHVKTVLAAAAAVLLAGCALREPYTRPQAAPDAYPAGAAYAAPAEHGLAAADTGWAEFLLDPRLKRLVRVALDNNQDLRVALLRIGQARAQLQLQQSALLPQVGLAAGGSASKNNSASAGDDNRNHGAIRSDTAGLSGSWEVDFFGRLQSLDDAAREQYLATAYARQAAQLLLVGQVASQYFSMLAYDEQLAISGATLAAAQASYRIVKLRYDTGTGSELDETLAAGTLQQAQANQAAQVRLRAQAENGLVLLLGQAMPADLPASVPLHALAIRHDIPAGLPSDLLLRRPDLLQAEASLRAENANIGAARAAFFPRIALTATLGSASSTLGGLFAAGSGAWTFAPNLLLPLFDGGANQARLDAARIGKDIGVAQYRKSVQSAFREVADGLAARGTFDTELAARQRYREVQQRRLELSELRYDNGVDDYLSVLNARTDLYNAQIALVGARLNQLDSTVDLYRALGGGWLEHSGETPRQADDAASRIAKNITETRGGQ</sequence>
<organism evidence="4 5">
    <name type="scientific">Janthinobacterium agaricidamnosum NBRC 102515 = DSM 9628</name>
    <dbReference type="NCBI Taxonomy" id="1349767"/>
    <lineage>
        <taxon>Bacteria</taxon>
        <taxon>Pseudomonadati</taxon>
        <taxon>Pseudomonadota</taxon>
        <taxon>Betaproteobacteria</taxon>
        <taxon>Burkholderiales</taxon>
        <taxon>Oxalobacteraceae</taxon>
        <taxon>Janthinobacterium</taxon>
    </lineage>
</organism>
<dbReference type="InterPro" id="IPR010131">
    <property type="entry name" value="MdtP/NodT-like"/>
</dbReference>
<dbReference type="STRING" id="1349767.GJA_3325"/>
<protein>
    <submittedName>
        <fullName evidence="4">Outer membrane protein oprM</fullName>
    </submittedName>
</protein>
<feature type="chain" id="PRO_5001444193" evidence="2">
    <location>
        <begin position="23"/>
        <end position="497"/>
    </location>
</feature>
<name>W0V8Q2_9BURK</name>
<dbReference type="NCBIfam" id="TIGR01845">
    <property type="entry name" value="outer_NodT"/>
    <property type="match status" value="1"/>
</dbReference>
<dbReference type="GO" id="GO:0015562">
    <property type="term" value="F:efflux transmembrane transporter activity"/>
    <property type="evidence" value="ECO:0007669"/>
    <property type="project" value="InterPro"/>
</dbReference>
<dbReference type="Gene3D" id="2.20.200.10">
    <property type="entry name" value="Outer membrane efflux proteins (OEP)"/>
    <property type="match status" value="1"/>
</dbReference>